<organism evidence="1 2">
    <name type="scientific">Lindgomyces ingoldianus</name>
    <dbReference type="NCBI Taxonomy" id="673940"/>
    <lineage>
        <taxon>Eukaryota</taxon>
        <taxon>Fungi</taxon>
        <taxon>Dikarya</taxon>
        <taxon>Ascomycota</taxon>
        <taxon>Pezizomycotina</taxon>
        <taxon>Dothideomycetes</taxon>
        <taxon>Pleosporomycetidae</taxon>
        <taxon>Pleosporales</taxon>
        <taxon>Lindgomycetaceae</taxon>
        <taxon>Lindgomyces</taxon>
    </lineage>
</organism>
<name>A0ACB6R7R8_9PLEO</name>
<proteinExistence type="predicted"/>
<sequence length="495" mass="52395">MPPLLFYSASAPHRTSAVAAILLLFLLLTNITFAANLSNPADVASSLRARQTACKALKNCPPSPQKKVLDDLPWNGVPQVRRPRRKRSGVAKEPARAEKRARRAGSLSAHLVPLPTIETMMTYPSLPRPLYDSLVRGDPPAQSYNTIIHTPKPPHMRTLDQNLIRAAEISALRRKNRSRSRSSTNSSVAGSVSGYSASSNSVYGDESSSSSDVSEPTSPASVSSSAKATIASSPARSPTVQLPLSGSPTLSTSTEDSIIDSYSTPHSQDPSPAQSFHSSLSALSALCDSASSLSAPSSSRSSAPSPASSAYPSPPTTPSPENSRRSSSSGEEFMYPSPPPSPGPAAYTQGRTRERRAFTFPVAPSPPPHPLSQGQDQDQDQPPFPKVVRTTSMSSHPTRSRARSKSFDPTRIPLSSEEEFDIGGQQLRLGGGSMYDDDEDMEWSFNGGSIVFGAAGLAVSPRAMMGCCCDCGGEGLGLYVIDEVDEGSEEAGVES</sequence>
<evidence type="ECO:0000313" key="2">
    <source>
        <dbReference type="Proteomes" id="UP000799755"/>
    </source>
</evidence>
<dbReference type="Proteomes" id="UP000799755">
    <property type="component" value="Unassembled WGS sequence"/>
</dbReference>
<gene>
    <name evidence="1" type="ORF">BDR25DRAFT_310723</name>
</gene>
<keyword evidence="2" id="KW-1185">Reference proteome</keyword>
<protein>
    <submittedName>
        <fullName evidence="1">Uncharacterized protein</fullName>
    </submittedName>
</protein>
<evidence type="ECO:0000313" key="1">
    <source>
        <dbReference type="EMBL" id="KAF2475318.1"/>
    </source>
</evidence>
<reference evidence="1" key="1">
    <citation type="journal article" date="2020" name="Stud. Mycol.">
        <title>101 Dothideomycetes genomes: a test case for predicting lifestyles and emergence of pathogens.</title>
        <authorList>
            <person name="Haridas S."/>
            <person name="Albert R."/>
            <person name="Binder M."/>
            <person name="Bloem J."/>
            <person name="Labutti K."/>
            <person name="Salamov A."/>
            <person name="Andreopoulos B."/>
            <person name="Baker S."/>
            <person name="Barry K."/>
            <person name="Bills G."/>
            <person name="Bluhm B."/>
            <person name="Cannon C."/>
            <person name="Castanera R."/>
            <person name="Culley D."/>
            <person name="Daum C."/>
            <person name="Ezra D."/>
            <person name="Gonzalez J."/>
            <person name="Henrissat B."/>
            <person name="Kuo A."/>
            <person name="Liang C."/>
            <person name="Lipzen A."/>
            <person name="Lutzoni F."/>
            <person name="Magnuson J."/>
            <person name="Mondo S."/>
            <person name="Nolan M."/>
            <person name="Ohm R."/>
            <person name="Pangilinan J."/>
            <person name="Park H.-J."/>
            <person name="Ramirez L."/>
            <person name="Alfaro M."/>
            <person name="Sun H."/>
            <person name="Tritt A."/>
            <person name="Yoshinaga Y."/>
            <person name="Zwiers L.-H."/>
            <person name="Turgeon B."/>
            <person name="Goodwin S."/>
            <person name="Spatafora J."/>
            <person name="Crous P."/>
            <person name="Grigoriev I."/>
        </authorList>
    </citation>
    <scope>NUCLEOTIDE SEQUENCE</scope>
    <source>
        <strain evidence="1">ATCC 200398</strain>
    </source>
</reference>
<comment type="caution">
    <text evidence="1">The sequence shown here is derived from an EMBL/GenBank/DDBJ whole genome shotgun (WGS) entry which is preliminary data.</text>
</comment>
<dbReference type="EMBL" id="MU003496">
    <property type="protein sequence ID" value="KAF2475318.1"/>
    <property type="molecule type" value="Genomic_DNA"/>
</dbReference>
<accession>A0ACB6R7R8</accession>